<gene>
    <name evidence="5" type="ORF">WA026_008581</name>
</gene>
<dbReference type="GO" id="GO:0051082">
    <property type="term" value="F:unfolded protein binding"/>
    <property type="evidence" value="ECO:0007669"/>
    <property type="project" value="InterPro"/>
</dbReference>
<dbReference type="GO" id="GO:0005509">
    <property type="term" value="F:calcium ion binding"/>
    <property type="evidence" value="ECO:0007669"/>
    <property type="project" value="InterPro"/>
</dbReference>
<dbReference type="Proteomes" id="UP001431783">
    <property type="component" value="Unassembled WGS sequence"/>
</dbReference>
<keyword evidence="4" id="KW-0732">Signal</keyword>
<dbReference type="PANTHER" id="PTHR11073">
    <property type="entry name" value="CALRETICULIN AND CALNEXIN"/>
    <property type="match status" value="1"/>
</dbReference>
<evidence type="ECO:0000313" key="5">
    <source>
        <dbReference type="EMBL" id="KAK9880070.1"/>
    </source>
</evidence>
<protein>
    <recommendedName>
        <fullName evidence="7">Calreticulin</fullName>
    </recommendedName>
</protein>
<keyword evidence="3" id="KW-0256">Endoplasmic reticulum</keyword>
<evidence type="ECO:0000256" key="4">
    <source>
        <dbReference type="SAM" id="SignalP"/>
    </source>
</evidence>
<dbReference type="SUPFAM" id="SSF49899">
    <property type="entry name" value="Concanavalin A-like lectins/glucanases"/>
    <property type="match status" value="1"/>
</dbReference>
<comment type="similarity">
    <text evidence="2">Belongs to the calreticulin family.</text>
</comment>
<evidence type="ECO:0000256" key="1">
    <source>
        <dbReference type="ARBA" id="ARBA00004240"/>
    </source>
</evidence>
<dbReference type="EMBL" id="JARQZJ010000063">
    <property type="protein sequence ID" value="KAK9880070.1"/>
    <property type="molecule type" value="Genomic_DNA"/>
</dbReference>
<feature type="signal peptide" evidence="4">
    <location>
        <begin position="1"/>
        <end position="25"/>
    </location>
</feature>
<reference evidence="5 6" key="1">
    <citation type="submission" date="2023-03" db="EMBL/GenBank/DDBJ databases">
        <title>Genome insight into feeding habits of ladybird beetles.</title>
        <authorList>
            <person name="Li H.-S."/>
            <person name="Huang Y.-H."/>
            <person name="Pang H."/>
        </authorList>
    </citation>
    <scope>NUCLEOTIDE SEQUENCE [LARGE SCALE GENOMIC DNA]</scope>
    <source>
        <strain evidence="5">SYSU_2023b</strain>
        <tissue evidence="5">Whole body</tissue>
    </source>
</reference>
<evidence type="ECO:0000256" key="3">
    <source>
        <dbReference type="ARBA" id="ARBA00022824"/>
    </source>
</evidence>
<dbReference type="AlphaFoldDB" id="A0AAW1UJ14"/>
<sequence>MGVLELVFKMKYSLFICALAALATAEVYFEEKFNDDSWEKNWIYSKHPGKEFGKFVRTAGKFYNDEEADKGLQTSEDARFYALSRKFKPFATEGRTWLCN</sequence>
<dbReference type="InterPro" id="IPR001580">
    <property type="entry name" value="Calret/calnex"/>
</dbReference>
<dbReference type="GO" id="GO:0005789">
    <property type="term" value="C:endoplasmic reticulum membrane"/>
    <property type="evidence" value="ECO:0007669"/>
    <property type="project" value="TreeGrafter"/>
</dbReference>
<dbReference type="InterPro" id="IPR013320">
    <property type="entry name" value="ConA-like_dom_sf"/>
</dbReference>
<evidence type="ECO:0000256" key="2">
    <source>
        <dbReference type="ARBA" id="ARBA00010983"/>
    </source>
</evidence>
<accession>A0AAW1UJ14</accession>
<dbReference type="GO" id="GO:0036503">
    <property type="term" value="P:ERAD pathway"/>
    <property type="evidence" value="ECO:0007669"/>
    <property type="project" value="TreeGrafter"/>
</dbReference>
<organism evidence="5 6">
    <name type="scientific">Henosepilachna vigintioctopunctata</name>
    <dbReference type="NCBI Taxonomy" id="420089"/>
    <lineage>
        <taxon>Eukaryota</taxon>
        <taxon>Metazoa</taxon>
        <taxon>Ecdysozoa</taxon>
        <taxon>Arthropoda</taxon>
        <taxon>Hexapoda</taxon>
        <taxon>Insecta</taxon>
        <taxon>Pterygota</taxon>
        <taxon>Neoptera</taxon>
        <taxon>Endopterygota</taxon>
        <taxon>Coleoptera</taxon>
        <taxon>Polyphaga</taxon>
        <taxon>Cucujiformia</taxon>
        <taxon>Coccinelloidea</taxon>
        <taxon>Coccinellidae</taxon>
        <taxon>Epilachninae</taxon>
        <taxon>Epilachnini</taxon>
        <taxon>Henosepilachna</taxon>
    </lineage>
</organism>
<feature type="chain" id="PRO_5043766312" description="Calreticulin" evidence="4">
    <location>
        <begin position="26"/>
        <end position="100"/>
    </location>
</feature>
<evidence type="ECO:0008006" key="7">
    <source>
        <dbReference type="Google" id="ProtNLM"/>
    </source>
</evidence>
<comment type="subcellular location">
    <subcellularLocation>
        <location evidence="1">Endoplasmic reticulum</location>
    </subcellularLocation>
</comment>
<evidence type="ECO:0000313" key="6">
    <source>
        <dbReference type="Proteomes" id="UP001431783"/>
    </source>
</evidence>
<dbReference type="PANTHER" id="PTHR11073:SF2">
    <property type="entry name" value="CALRETICULIN"/>
    <property type="match status" value="1"/>
</dbReference>
<dbReference type="Gene3D" id="2.60.120.200">
    <property type="match status" value="1"/>
</dbReference>
<proteinExistence type="inferred from homology"/>
<name>A0AAW1UJ14_9CUCU</name>
<keyword evidence="6" id="KW-1185">Reference proteome</keyword>
<dbReference type="GO" id="GO:0006457">
    <property type="term" value="P:protein folding"/>
    <property type="evidence" value="ECO:0007669"/>
    <property type="project" value="InterPro"/>
</dbReference>
<comment type="caution">
    <text evidence="5">The sequence shown here is derived from an EMBL/GenBank/DDBJ whole genome shotgun (WGS) entry which is preliminary data.</text>
</comment>